<evidence type="ECO:0000259" key="1">
    <source>
        <dbReference type="PROSITE" id="PS50930"/>
    </source>
</evidence>
<dbReference type="Gene3D" id="3.30.450.20">
    <property type="entry name" value="PAS domain"/>
    <property type="match status" value="1"/>
</dbReference>
<dbReference type="SUPFAM" id="SSF55785">
    <property type="entry name" value="PYP-like sensor domain (PAS domain)"/>
    <property type="match status" value="1"/>
</dbReference>
<keyword evidence="3" id="KW-1185">Reference proteome</keyword>
<dbReference type="Gene3D" id="2.40.50.1020">
    <property type="entry name" value="LytTr DNA-binding domain"/>
    <property type="match status" value="1"/>
</dbReference>
<dbReference type="InterPro" id="IPR007492">
    <property type="entry name" value="LytTR_DNA-bd_dom"/>
</dbReference>
<gene>
    <name evidence="2" type="ORF">H8704_11945</name>
</gene>
<evidence type="ECO:0000313" key="2">
    <source>
        <dbReference type="EMBL" id="MBC8563328.1"/>
    </source>
</evidence>
<feature type="domain" description="HTH LytTR-type" evidence="1">
    <location>
        <begin position="7"/>
        <end position="69"/>
    </location>
</feature>
<comment type="caution">
    <text evidence="2">The sequence shown here is derived from an EMBL/GenBank/DDBJ whole genome shotgun (WGS) entry which is preliminary data.</text>
</comment>
<organism evidence="2 3">
    <name type="scientific">Jutongia huaianensis</name>
    <dbReference type="NCBI Taxonomy" id="2763668"/>
    <lineage>
        <taxon>Bacteria</taxon>
        <taxon>Bacillati</taxon>
        <taxon>Bacillota</taxon>
        <taxon>Clostridia</taxon>
        <taxon>Lachnospirales</taxon>
        <taxon>Lachnospiraceae</taxon>
        <taxon>Jutongia</taxon>
    </lineage>
</organism>
<accession>A0ABR7N3Z2</accession>
<keyword evidence="2" id="KW-0238">DNA-binding</keyword>
<protein>
    <submittedName>
        <fullName evidence="2">LytTR family transcriptional regulator DNA-binding domain-containing protein</fullName>
    </submittedName>
</protein>
<dbReference type="InterPro" id="IPR035965">
    <property type="entry name" value="PAS-like_dom_sf"/>
</dbReference>
<dbReference type="PROSITE" id="PS50930">
    <property type="entry name" value="HTH_LYTTR"/>
    <property type="match status" value="1"/>
</dbReference>
<reference evidence="2 3" key="1">
    <citation type="submission" date="2020-08" db="EMBL/GenBank/DDBJ databases">
        <title>Genome public.</title>
        <authorList>
            <person name="Liu C."/>
            <person name="Sun Q."/>
        </authorList>
    </citation>
    <scope>NUCLEOTIDE SEQUENCE [LARGE SCALE GENOMIC DNA]</scope>
    <source>
        <strain evidence="2 3">NSJ-37</strain>
    </source>
</reference>
<dbReference type="Pfam" id="PF04397">
    <property type="entry name" value="LytTR"/>
    <property type="match status" value="1"/>
</dbReference>
<proteinExistence type="predicted"/>
<dbReference type="RefSeq" id="WP_249298411.1">
    <property type="nucleotide sequence ID" value="NZ_JACRSX010000020.1"/>
</dbReference>
<dbReference type="Proteomes" id="UP000606193">
    <property type="component" value="Unassembled WGS sequence"/>
</dbReference>
<dbReference type="SMART" id="SM00850">
    <property type="entry name" value="LytTR"/>
    <property type="match status" value="1"/>
</dbReference>
<dbReference type="GO" id="GO:0003677">
    <property type="term" value="F:DNA binding"/>
    <property type="evidence" value="ECO:0007669"/>
    <property type="project" value="UniProtKB-KW"/>
</dbReference>
<dbReference type="EMBL" id="JACRSX010000020">
    <property type="protein sequence ID" value="MBC8563328.1"/>
    <property type="molecule type" value="Genomic_DNA"/>
</dbReference>
<sequence>MQKEQKITIISHRRRVTISVRDILYVHMRRKYADIHMNRGEVLETRMTYRELSELLGTAFIEVRRGCLVSAIAVYSITDTINLNNGEILDYTQSRKKEIDEKLYRQRKRVIRGFSTIGTPVSTAEYCEYYKGFEHMPFAFADIEMIFEDDFRAIDWVFRYGNPALARLEGMPLEKIIGHSFRSIFPDMDEKWLRGYERTILYGETLSMNEYSPEIDADLLIVCFPTFEGHCGCILLNQDDVLHIRSECEPDGVVKMLFGRS</sequence>
<name>A0ABR7N3Z2_9FIRM</name>
<evidence type="ECO:0000313" key="3">
    <source>
        <dbReference type="Proteomes" id="UP000606193"/>
    </source>
</evidence>